<feature type="non-terminal residue" evidence="2">
    <location>
        <position position="1"/>
    </location>
</feature>
<dbReference type="HOGENOM" id="CLU_1582542_0_0_1"/>
<evidence type="ECO:0000313" key="3">
    <source>
        <dbReference type="Proteomes" id="UP000000305"/>
    </source>
</evidence>
<dbReference type="Proteomes" id="UP000000305">
    <property type="component" value="Unassembled WGS sequence"/>
</dbReference>
<evidence type="ECO:0000256" key="1">
    <source>
        <dbReference type="SAM" id="MobiDB-lite"/>
    </source>
</evidence>
<reference evidence="2 3" key="1">
    <citation type="journal article" date="2011" name="Science">
        <title>The ecoresponsive genome of Daphnia pulex.</title>
        <authorList>
            <person name="Colbourne J.K."/>
            <person name="Pfrender M.E."/>
            <person name="Gilbert D."/>
            <person name="Thomas W.K."/>
            <person name="Tucker A."/>
            <person name="Oakley T.H."/>
            <person name="Tokishita S."/>
            <person name="Aerts A."/>
            <person name="Arnold G.J."/>
            <person name="Basu M.K."/>
            <person name="Bauer D.J."/>
            <person name="Caceres C.E."/>
            <person name="Carmel L."/>
            <person name="Casola C."/>
            <person name="Choi J.H."/>
            <person name="Detter J.C."/>
            <person name="Dong Q."/>
            <person name="Dusheyko S."/>
            <person name="Eads B.D."/>
            <person name="Frohlich T."/>
            <person name="Geiler-Samerotte K.A."/>
            <person name="Gerlach D."/>
            <person name="Hatcher P."/>
            <person name="Jogdeo S."/>
            <person name="Krijgsveld J."/>
            <person name="Kriventseva E.V."/>
            <person name="Kultz D."/>
            <person name="Laforsch C."/>
            <person name="Lindquist E."/>
            <person name="Lopez J."/>
            <person name="Manak J.R."/>
            <person name="Muller J."/>
            <person name="Pangilinan J."/>
            <person name="Patwardhan R.P."/>
            <person name="Pitluck S."/>
            <person name="Pritham E.J."/>
            <person name="Rechtsteiner A."/>
            <person name="Rho M."/>
            <person name="Rogozin I.B."/>
            <person name="Sakarya O."/>
            <person name="Salamov A."/>
            <person name="Schaack S."/>
            <person name="Shapiro H."/>
            <person name="Shiga Y."/>
            <person name="Skalitzky C."/>
            <person name="Smith Z."/>
            <person name="Souvorov A."/>
            <person name="Sung W."/>
            <person name="Tang Z."/>
            <person name="Tsuchiya D."/>
            <person name="Tu H."/>
            <person name="Vos H."/>
            <person name="Wang M."/>
            <person name="Wolf Y.I."/>
            <person name="Yamagata H."/>
            <person name="Yamada T."/>
            <person name="Ye Y."/>
            <person name="Shaw J.R."/>
            <person name="Andrews J."/>
            <person name="Crease T.J."/>
            <person name="Tang H."/>
            <person name="Lucas S.M."/>
            <person name="Robertson H.M."/>
            <person name="Bork P."/>
            <person name="Koonin E.V."/>
            <person name="Zdobnov E.M."/>
            <person name="Grigoriev I.V."/>
            <person name="Lynch M."/>
            <person name="Boore J.L."/>
        </authorList>
    </citation>
    <scope>NUCLEOTIDE SEQUENCE [LARGE SCALE GENOMIC DNA]</scope>
</reference>
<dbReference type="EMBL" id="GL737435">
    <property type="protein sequence ID" value="EFX59969.1"/>
    <property type="molecule type" value="Genomic_DNA"/>
</dbReference>
<keyword evidence="3" id="KW-1185">Reference proteome</keyword>
<protein>
    <submittedName>
        <fullName evidence="2">Uncharacterized protein</fullName>
    </submittedName>
</protein>
<dbReference type="KEGG" id="dpx:DAPPUDRAFT_126040"/>
<gene>
    <name evidence="2" type="ORF">DAPPUDRAFT_126040</name>
</gene>
<proteinExistence type="predicted"/>
<sequence length="169" mass="19351">RRSKRQEAQQQAVQQAGERDQHDCSSRCWVERHAAHCHSLRITIPKRVAGRPNRQHENRSSDVSQAVATRLLRALFFHTSHVYTIRSSQNSREDKGIILYPRRVALPPSEEFKAMLTLHASFTFGCRLDEPSPRISRDQDSWECQTLPPAPQHVKHPVTPCDKNAVKAS</sequence>
<organism evidence="2 3">
    <name type="scientific">Daphnia pulex</name>
    <name type="common">Water flea</name>
    <dbReference type="NCBI Taxonomy" id="6669"/>
    <lineage>
        <taxon>Eukaryota</taxon>
        <taxon>Metazoa</taxon>
        <taxon>Ecdysozoa</taxon>
        <taxon>Arthropoda</taxon>
        <taxon>Crustacea</taxon>
        <taxon>Branchiopoda</taxon>
        <taxon>Diplostraca</taxon>
        <taxon>Cladocera</taxon>
        <taxon>Anomopoda</taxon>
        <taxon>Daphniidae</taxon>
        <taxon>Daphnia</taxon>
    </lineage>
</organism>
<dbReference type="AlphaFoldDB" id="E9I7R1"/>
<feature type="region of interest" description="Disordered" evidence="1">
    <location>
        <begin position="137"/>
        <end position="169"/>
    </location>
</feature>
<name>E9I7R1_DAPPU</name>
<accession>E9I7R1</accession>
<evidence type="ECO:0000313" key="2">
    <source>
        <dbReference type="EMBL" id="EFX59969.1"/>
    </source>
</evidence>
<dbReference type="InParanoid" id="E9I7R1"/>